<proteinExistence type="predicted"/>
<evidence type="ECO:0000313" key="1">
    <source>
        <dbReference type="EMBL" id="MCU9613035.1"/>
    </source>
</evidence>
<reference evidence="1" key="1">
    <citation type="submission" date="2022-10" db="EMBL/GenBank/DDBJ databases">
        <title>Description of Fervidibacillus gen. nov. in the family Fervidibacillaceae fam. nov. with two species, Fervidibacillus albus sp. nov., and Fervidibacillus halotolerans sp. nov., isolated from tidal flat sediments.</title>
        <authorList>
            <person name="Kwon K.K."/>
            <person name="Yang S.-H."/>
        </authorList>
    </citation>
    <scope>NUCLEOTIDE SEQUENCE</scope>
    <source>
        <strain evidence="1">JCM 19140</strain>
    </source>
</reference>
<dbReference type="Proteomes" id="UP001209318">
    <property type="component" value="Unassembled WGS sequence"/>
</dbReference>
<sequence>MKALLVILIILFFLFEIVNWFTLQALRVKIKFQKEHVSQSQANRILKQIRYIYFWLSSDYYFNRLRQLYFFVYGSPEVSIETKEQLYKSLNRRFVKGLRRIYR</sequence>
<name>A0AAE3IVV9_9BACI</name>
<keyword evidence="2" id="KW-1185">Reference proteome</keyword>
<dbReference type="RefSeq" id="WP_263072241.1">
    <property type="nucleotide sequence ID" value="NZ_JAOUSF010000002.1"/>
</dbReference>
<dbReference type="AlphaFoldDB" id="A0AAE3IVV9"/>
<comment type="caution">
    <text evidence="1">The sequence shown here is derived from an EMBL/GenBank/DDBJ whole genome shotgun (WGS) entry which is preliminary data.</text>
</comment>
<dbReference type="EMBL" id="JAOUSF010000002">
    <property type="protein sequence ID" value="MCU9613035.1"/>
    <property type="molecule type" value="Genomic_DNA"/>
</dbReference>
<protein>
    <submittedName>
        <fullName evidence="1">Uncharacterized protein</fullName>
    </submittedName>
</protein>
<evidence type="ECO:0000313" key="2">
    <source>
        <dbReference type="Proteomes" id="UP001209318"/>
    </source>
</evidence>
<gene>
    <name evidence="1" type="ORF">OEV98_05660</name>
</gene>
<organism evidence="1 2">
    <name type="scientific">Perspicuibacillus lycopersici</name>
    <dbReference type="NCBI Taxonomy" id="1325689"/>
    <lineage>
        <taxon>Bacteria</taxon>
        <taxon>Bacillati</taxon>
        <taxon>Bacillota</taxon>
        <taxon>Bacilli</taxon>
        <taxon>Bacillales</taxon>
        <taxon>Bacillaceae</taxon>
        <taxon>Perspicuibacillus</taxon>
    </lineage>
</organism>
<accession>A0AAE3IVV9</accession>